<evidence type="ECO:0000313" key="1">
    <source>
        <dbReference type="EMBL" id="SFL71146.1"/>
    </source>
</evidence>
<protein>
    <recommendedName>
        <fullName evidence="3">DUF4367 domain-containing protein</fullName>
    </recommendedName>
</protein>
<reference evidence="2" key="1">
    <citation type="submission" date="2016-10" db="EMBL/GenBank/DDBJ databases">
        <authorList>
            <person name="Varghese N."/>
        </authorList>
    </citation>
    <scope>NUCLEOTIDE SEQUENCE [LARGE SCALE GENOMIC DNA]</scope>
    <source>
        <strain evidence="2">DSM 16632</strain>
    </source>
</reference>
<dbReference type="EMBL" id="FOTL01000030">
    <property type="protein sequence ID" value="SFL71146.1"/>
    <property type="molecule type" value="Genomic_DNA"/>
</dbReference>
<evidence type="ECO:0000313" key="2">
    <source>
        <dbReference type="Proteomes" id="UP000183442"/>
    </source>
</evidence>
<gene>
    <name evidence="1" type="ORF">SAMN02910297_01572</name>
</gene>
<organism evidence="1 2">
    <name type="scientific">Methanobrevibacter olleyae</name>
    <dbReference type="NCBI Taxonomy" id="294671"/>
    <lineage>
        <taxon>Archaea</taxon>
        <taxon>Methanobacteriati</taxon>
        <taxon>Methanobacteriota</taxon>
        <taxon>Methanomada group</taxon>
        <taxon>Methanobacteria</taxon>
        <taxon>Methanobacteriales</taxon>
        <taxon>Methanobacteriaceae</taxon>
        <taxon>Methanobrevibacter</taxon>
    </lineage>
</organism>
<dbReference type="OrthoDB" id="76331at2157"/>
<evidence type="ECO:0008006" key="3">
    <source>
        <dbReference type="Google" id="ProtNLM"/>
    </source>
</evidence>
<dbReference type="RefSeq" id="WP_074798792.1">
    <property type="nucleotide sequence ID" value="NZ_FOTL01000030.1"/>
</dbReference>
<dbReference type="Proteomes" id="UP000183442">
    <property type="component" value="Unassembled WGS sequence"/>
</dbReference>
<dbReference type="AlphaFoldDB" id="A0A1I4JYH3"/>
<sequence>MKFNRIVILAILAILAVVLAASASAFDLGFLGGSDSEPQKITVGGIDFQIPAGFTENEKYRMDNETSSSSGSDYYMSAVGYEDGSKQNAIYVMVADYGEYNVTDDVLNYVAKSMDGKKKTINGHAGYIAKQTDNSTSSMLPVTDDIYMFMYEENGDLVFIGATDESYFNDVVLN</sequence>
<proteinExistence type="predicted"/>
<name>A0A1I4JYH3_METOL</name>
<accession>A0A1I4JYH3</accession>